<sequence>MKGVLISINFIFCCFLLFLDSSTSLPLCVDSSAPFILNSTLEFCPYNGSTCCNSTEDTQIQKQFQLMNISDTTCASALKSILCARCDPYSAELFTVQSTPRSVPLLCNSTIASNSSQSKAVAVEDFCSQVWESCQSVSIKNSPFSPSLQGQAGRTPSKSNPSKLTDQWQSKTDFCTAFGGSSTSESVCFEGEPVALKNTDSEAPISPPHGLCLEKIGNGSYLNMVAHPDGTNRAFFSNQKGQVWLATIPADGSGGKLQLDESSPFVDLTDMVYSDAKLGMMGMAFHPKFAENGRFFASFTCDKDKWSGCNGICSCNSNVNCDPSKIGTGSSGAQPCQYQAVVAEYTANGTASQPSSVLISTHTKAVSAKPTEVRRIFTMGLPSNTENGGQILFGPNDGYLYFMMGDGSGTGDPYNFAQNKKSLLGKIMRLDIDNIPSAAEISKQGLWGSYSIPKDNPFSQDNGSQAEIWALGLKTPWRCSFDSERPSYFFCGDAGQGLGYYGVLQVSNPWYPSLGCQPWKGLLISRTKVNVITGSEVAIAGSVLIKGSHCGRRLYRDGVLLGTWNFYVLLMRAPRKRAFKKAQVYCLDDSVLDLYEEVDLITKGGNYGWRVYEGPYPFTPNESPGGNTSKDSINPIMPILGYNHSEVNKNEGSACIIGGYMYRSNTDPCMYGRYLYADLYSVAVWEATEDPVNSGNFSKSRIPFSCSHDSPIKCDPVPGTSLPALGYIYSFGEDNNKDVYILASEGVYRVVRPSRCSYTCSQEKATTEAPSPSTSPSHACRNFSIYQFLQISFFLLLLICFV</sequence>
<dbReference type="PANTHER" id="PTHR19328:SF13">
    <property type="entry name" value="HIPL1 PROTEIN"/>
    <property type="match status" value="1"/>
</dbReference>
<dbReference type="InterPro" id="IPR012938">
    <property type="entry name" value="Glc/Sorbosone_DH"/>
</dbReference>
<accession>A0A445B069</accession>
<name>A0A445B069_ARAHY</name>
<feature type="region of interest" description="Disordered" evidence="1">
    <location>
        <begin position="143"/>
        <end position="166"/>
    </location>
</feature>
<feature type="signal peptide" evidence="2">
    <location>
        <begin position="1"/>
        <end position="24"/>
    </location>
</feature>
<evidence type="ECO:0000313" key="4">
    <source>
        <dbReference type="EMBL" id="RYR32069.1"/>
    </source>
</evidence>
<evidence type="ECO:0000256" key="2">
    <source>
        <dbReference type="SAM" id="SignalP"/>
    </source>
</evidence>
<feature type="chain" id="PRO_5019500452" description="Glucose/Sorbosone dehydrogenase domain-containing protein" evidence="2">
    <location>
        <begin position="25"/>
        <end position="802"/>
    </location>
</feature>
<evidence type="ECO:0000259" key="3">
    <source>
        <dbReference type="Pfam" id="PF07995"/>
    </source>
</evidence>
<proteinExistence type="predicted"/>
<dbReference type="EMBL" id="SDMP01000011">
    <property type="protein sequence ID" value="RYR32069.1"/>
    <property type="molecule type" value="Genomic_DNA"/>
</dbReference>
<dbReference type="InterPro" id="IPR011042">
    <property type="entry name" value="6-blade_b-propeller_TolB-like"/>
</dbReference>
<keyword evidence="5" id="KW-1185">Reference proteome</keyword>
<organism evidence="4 5">
    <name type="scientific">Arachis hypogaea</name>
    <name type="common">Peanut</name>
    <dbReference type="NCBI Taxonomy" id="3818"/>
    <lineage>
        <taxon>Eukaryota</taxon>
        <taxon>Viridiplantae</taxon>
        <taxon>Streptophyta</taxon>
        <taxon>Embryophyta</taxon>
        <taxon>Tracheophyta</taxon>
        <taxon>Spermatophyta</taxon>
        <taxon>Magnoliopsida</taxon>
        <taxon>eudicotyledons</taxon>
        <taxon>Gunneridae</taxon>
        <taxon>Pentapetalae</taxon>
        <taxon>rosids</taxon>
        <taxon>fabids</taxon>
        <taxon>Fabales</taxon>
        <taxon>Fabaceae</taxon>
        <taxon>Papilionoideae</taxon>
        <taxon>50 kb inversion clade</taxon>
        <taxon>dalbergioids sensu lato</taxon>
        <taxon>Dalbergieae</taxon>
        <taxon>Pterocarpus clade</taxon>
        <taxon>Arachis</taxon>
    </lineage>
</organism>
<dbReference type="InterPro" id="IPR011041">
    <property type="entry name" value="Quinoprot_gluc/sorb_DH_b-prop"/>
</dbReference>
<dbReference type="PANTHER" id="PTHR19328">
    <property type="entry name" value="HEDGEHOG-INTERACTING PROTEIN"/>
    <property type="match status" value="1"/>
</dbReference>
<dbReference type="Pfam" id="PF07995">
    <property type="entry name" value="GSDH"/>
    <property type="match status" value="1"/>
</dbReference>
<reference evidence="4 5" key="1">
    <citation type="submission" date="2019-01" db="EMBL/GenBank/DDBJ databases">
        <title>Sequencing of cultivated peanut Arachis hypogaea provides insights into genome evolution and oil improvement.</title>
        <authorList>
            <person name="Chen X."/>
        </authorList>
    </citation>
    <scope>NUCLEOTIDE SEQUENCE [LARGE SCALE GENOMIC DNA]</scope>
    <source>
        <strain evidence="5">cv. Fuhuasheng</strain>
        <tissue evidence="4">Leaves</tissue>
    </source>
</reference>
<dbReference type="AlphaFoldDB" id="A0A445B069"/>
<dbReference type="Gene3D" id="2.120.10.30">
    <property type="entry name" value="TolB, C-terminal domain"/>
    <property type="match status" value="1"/>
</dbReference>
<evidence type="ECO:0000313" key="5">
    <source>
        <dbReference type="Proteomes" id="UP000289738"/>
    </source>
</evidence>
<protein>
    <recommendedName>
        <fullName evidence="3">Glucose/Sorbosone dehydrogenase domain-containing protein</fullName>
    </recommendedName>
</protein>
<dbReference type="SUPFAM" id="SSF50952">
    <property type="entry name" value="Soluble quinoprotein glucose dehydrogenase"/>
    <property type="match status" value="2"/>
</dbReference>
<feature type="domain" description="Glucose/Sorbosone dehydrogenase" evidence="3">
    <location>
        <begin position="342"/>
        <end position="479"/>
    </location>
</feature>
<dbReference type="STRING" id="3818.A0A445B069"/>
<gene>
    <name evidence="4" type="ORF">Ahy_B01g057060</name>
</gene>
<evidence type="ECO:0000256" key="1">
    <source>
        <dbReference type="SAM" id="MobiDB-lite"/>
    </source>
</evidence>
<comment type="caution">
    <text evidence="4">The sequence shown here is derived from an EMBL/GenBank/DDBJ whole genome shotgun (WGS) entry which is preliminary data.</text>
</comment>
<dbReference type="Proteomes" id="UP000289738">
    <property type="component" value="Chromosome B01"/>
</dbReference>
<keyword evidence="2" id="KW-0732">Signal</keyword>